<evidence type="ECO:0000313" key="2">
    <source>
        <dbReference type="Proteomes" id="UP000189670"/>
    </source>
</evidence>
<dbReference type="AlphaFoldDB" id="A0A1V1P659"/>
<organism evidence="1 2">
    <name type="scientific">Candidatus Magnetoglobus multicellularis str. Araruama</name>
    <dbReference type="NCBI Taxonomy" id="890399"/>
    <lineage>
        <taxon>Bacteria</taxon>
        <taxon>Pseudomonadati</taxon>
        <taxon>Thermodesulfobacteriota</taxon>
        <taxon>Desulfobacteria</taxon>
        <taxon>Desulfobacterales</taxon>
        <taxon>Desulfobacteraceae</taxon>
        <taxon>Candidatus Magnetoglobus</taxon>
    </lineage>
</organism>
<dbReference type="Proteomes" id="UP000189670">
    <property type="component" value="Unassembled WGS sequence"/>
</dbReference>
<reference evidence="2" key="1">
    <citation type="submission" date="2012-11" db="EMBL/GenBank/DDBJ databases">
        <authorList>
            <person name="Lucero-Rivera Y.E."/>
            <person name="Tovar-Ramirez D."/>
        </authorList>
    </citation>
    <scope>NUCLEOTIDE SEQUENCE [LARGE SCALE GENOMIC DNA]</scope>
    <source>
        <strain evidence="2">Araruama</strain>
    </source>
</reference>
<sequence length="90" mass="10556">MTIEANTFESVINGMVYDLYFEAEMKKAGCYITKRISEVVRPFKEDDSDAFKQEYIEKLHSFCRNDKTVFQGLIHSRNVRIVKIINGEKK</sequence>
<proteinExistence type="predicted"/>
<dbReference type="EMBL" id="ATBP01000437">
    <property type="protein sequence ID" value="ETR70362.1"/>
    <property type="molecule type" value="Genomic_DNA"/>
</dbReference>
<protein>
    <submittedName>
        <fullName evidence="1">Uncharacterized protein</fullName>
    </submittedName>
</protein>
<gene>
    <name evidence="1" type="ORF">OMM_08871</name>
</gene>
<name>A0A1V1P659_9BACT</name>
<comment type="caution">
    <text evidence="1">The sequence shown here is derived from an EMBL/GenBank/DDBJ whole genome shotgun (WGS) entry which is preliminary data.</text>
</comment>
<accession>A0A1V1P659</accession>
<evidence type="ECO:0000313" key="1">
    <source>
        <dbReference type="EMBL" id="ETR70362.1"/>
    </source>
</evidence>